<protein>
    <submittedName>
        <fullName evidence="3">Biotin/lipoyl-binding protein</fullName>
    </submittedName>
</protein>
<dbReference type="AlphaFoldDB" id="A0AA41UJP5"/>
<evidence type="ECO:0000313" key="3">
    <source>
        <dbReference type="EMBL" id="MCJ8500682.1"/>
    </source>
</evidence>
<dbReference type="Pfam" id="PF00364">
    <property type="entry name" value="Biotin_lipoyl"/>
    <property type="match status" value="1"/>
</dbReference>
<dbReference type="RefSeq" id="WP_246905821.1">
    <property type="nucleotide sequence ID" value="NZ_JALJRB010000008.1"/>
</dbReference>
<keyword evidence="1" id="KW-0092">Biotin</keyword>
<proteinExistence type="predicted"/>
<evidence type="ECO:0000313" key="4">
    <source>
        <dbReference type="Proteomes" id="UP001165427"/>
    </source>
</evidence>
<sequence>MDVRLRHKENIIAFAVEPAGDGKFSATFGDRRVDVAFERISEHQIRLSVDGRQTLAFVAETPEGKSVMVDGRTFLLADERAAGTRPRARSTDGPKAVTPPMPAVVTQILVTEGGAVEKGQGLLVVSAMKMDTLLTAPFAGVVRRINVAEGQKVAPGQVLVDIDPPAADGVAAPAADAAANDQGDR</sequence>
<feature type="domain" description="Lipoyl-binding" evidence="2">
    <location>
        <begin position="88"/>
        <end position="163"/>
    </location>
</feature>
<evidence type="ECO:0000259" key="2">
    <source>
        <dbReference type="PROSITE" id="PS50968"/>
    </source>
</evidence>
<dbReference type="InterPro" id="IPR050709">
    <property type="entry name" value="Biotin_Carboxyl_Carrier/Decarb"/>
</dbReference>
<dbReference type="InterPro" id="IPR011053">
    <property type="entry name" value="Single_hybrid_motif"/>
</dbReference>
<comment type="caution">
    <text evidence="3">The sequence shown here is derived from an EMBL/GenBank/DDBJ whole genome shotgun (WGS) entry which is preliminary data.</text>
</comment>
<accession>A0AA41UJP5</accession>
<dbReference type="Proteomes" id="UP001165427">
    <property type="component" value="Unassembled WGS sequence"/>
</dbReference>
<dbReference type="PROSITE" id="PS50968">
    <property type="entry name" value="BIOTINYL_LIPOYL"/>
    <property type="match status" value="1"/>
</dbReference>
<dbReference type="CDD" id="cd06850">
    <property type="entry name" value="biotinyl_domain"/>
    <property type="match status" value="1"/>
</dbReference>
<keyword evidence="4" id="KW-1185">Reference proteome</keyword>
<name>A0AA41UJP5_9BACT</name>
<dbReference type="PANTHER" id="PTHR45266:SF3">
    <property type="entry name" value="OXALOACETATE DECARBOXYLASE ALPHA CHAIN"/>
    <property type="match status" value="1"/>
</dbReference>
<dbReference type="InterPro" id="IPR001882">
    <property type="entry name" value="Biotin_BS"/>
</dbReference>
<gene>
    <name evidence="3" type="ORF">MRX98_08870</name>
</gene>
<dbReference type="PROSITE" id="PS00188">
    <property type="entry name" value="BIOTIN"/>
    <property type="match status" value="1"/>
</dbReference>
<dbReference type="Gene3D" id="2.40.50.100">
    <property type="match status" value="1"/>
</dbReference>
<dbReference type="SUPFAM" id="SSF51230">
    <property type="entry name" value="Single hybrid motif"/>
    <property type="match status" value="1"/>
</dbReference>
<dbReference type="EMBL" id="JALJRB010000008">
    <property type="protein sequence ID" value="MCJ8500682.1"/>
    <property type="molecule type" value="Genomic_DNA"/>
</dbReference>
<organism evidence="3 4">
    <name type="scientific">Desulfatitalea alkaliphila</name>
    <dbReference type="NCBI Taxonomy" id="2929485"/>
    <lineage>
        <taxon>Bacteria</taxon>
        <taxon>Pseudomonadati</taxon>
        <taxon>Thermodesulfobacteriota</taxon>
        <taxon>Desulfobacteria</taxon>
        <taxon>Desulfobacterales</taxon>
        <taxon>Desulfosarcinaceae</taxon>
        <taxon>Desulfatitalea</taxon>
    </lineage>
</organism>
<evidence type="ECO:0000256" key="1">
    <source>
        <dbReference type="ARBA" id="ARBA00023267"/>
    </source>
</evidence>
<dbReference type="PANTHER" id="PTHR45266">
    <property type="entry name" value="OXALOACETATE DECARBOXYLASE ALPHA CHAIN"/>
    <property type="match status" value="1"/>
</dbReference>
<dbReference type="FunFam" id="2.40.50.100:FF:000003">
    <property type="entry name" value="Acetyl-CoA carboxylase biotin carboxyl carrier protein"/>
    <property type="match status" value="1"/>
</dbReference>
<dbReference type="InterPro" id="IPR000089">
    <property type="entry name" value="Biotin_lipoyl"/>
</dbReference>
<reference evidence="3" key="1">
    <citation type="submission" date="2022-04" db="EMBL/GenBank/DDBJ databases">
        <title>Desulfatitalea alkaliphila sp. nov., a novel anaerobic sulfate-reducing bacterium isolated from terrestrial mud volcano, Taman Peninsula, Russia.</title>
        <authorList>
            <person name="Khomyakova M.A."/>
            <person name="Merkel A.Y."/>
            <person name="Slobodkin A.I."/>
        </authorList>
    </citation>
    <scope>NUCLEOTIDE SEQUENCE</scope>
    <source>
        <strain evidence="3">M08but</strain>
    </source>
</reference>